<dbReference type="SUPFAM" id="SSF52833">
    <property type="entry name" value="Thioredoxin-like"/>
    <property type="match status" value="1"/>
</dbReference>
<protein>
    <submittedName>
        <fullName evidence="3">Glutathione S-transferase</fullName>
    </submittedName>
</protein>
<dbReference type="InterPro" id="IPR034346">
    <property type="entry name" value="Gtt2-like_C"/>
</dbReference>
<dbReference type="PROSITE" id="PS50405">
    <property type="entry name" value="GST_CTER"/>
    <property type="match status" value="1"/>
</dbReference>
<organism evidence="3 4">
    <name type="scientific">Caulobacter segnis</name>
    <dbReference type="NCBI Taxonomy" id="88688"/>
    <lineage>
        <taxon>Bacteria</taxon>
        <taxon>Pseudomonadati</taxon>
        <taxon>Pseudomonadota</taxon>
        <taxon>Alphaproteobacteria</taxon>
        <taxon>Caulobacterales</taxon>
        <taxon>Caulobacteraceae</taxon>
        <taxon>Caulobacter</taxon>
    </lineage>
</organism>
<dbReference type="EMBL" id="CP096040">
    <property type="protein sequence ID" value="USQ97016.1"/>
    <property type="molecule type" value="Genomic_DNA"/>
</dbReference>
<dbReference type="SFLD" id="SFLDS00019">
    <property type="entry name" value="Glutathione_Transferase_(cytos"/>
    <property type="match status" value="1"/>
</dbReference>
<dbReference type="Pfam" id="PF00043">
    <property type="entry name" value="GST_C"/>
    <property type="match status" value="1"/>
</dbReference>
<dbReference type="Gene3D" id="3.40.30.10">
    <property type="entry name" value="Glutaredoxin"/>
    <property type="match status" value="1"/>
</dbReference>
<feature type="domain" description="GST C-terminal" evidence="2">
    <location>
        <begin position="88"/>
        <end position="213"/>
    </location>
</feature>
<dbReference type="InterPro" id="IPR034345">
    <property type="entry name" value="Gtt2-like_N"/>
</dbReference>
<proteinExistence type="predicted"/>
<evidence type="ECO:0000313" key="3">
    <source>
        <dbReference type="EMBL" id="USQ97016.1"/>
    </source>
</evidence>
<dbReference type="InterPro" id="IPR004046">
    <property type="entry name" value="GST_C"/>
</dbReference>
<accession>A0ABY4ZWT4</accession>
<dbReference type="PROSITE" id="PS50404">
    <property type="entry name" value="GST_NTER"/>
    <property type="match status" value="1"/>
</dbReference>
<dbReference type="PANTHER" id="PTHR44051:SF8">
    <property type="entry name" value="GLUTATHIONE S-TRANSFERASE GSTA"/>
    <property type="match status" value="1"/>
</dbReference>
<sequence length="213" mass="23357">MKIYDVPGFPNPLRVRIALAEKGLTDQVEFVKVDLLGGEHKEDAFLAKNPSGTVPVLELEDGVYISECTAITEYVDHLDGKPALTGATPRDKAVIHMMQKRAEAELIDAVADYFHYATPGLGPKIEDGKKTVWTGRDAFGRKQGDRAVAGMRYFDQILRDQPYVAGDQFSMADITVLGGLVFAGFAKLDVPEDCTALSAWRTRVQERPSVKAA</sequence>
<evidence type="ECO:0000313" key="4">
    <source>
        <dbReference type="Proteomes" id="UP001057520"/>
    </source>
</evidence>
<dbReference type="Gene3D" id="1.20.1050.10">
    <property type="match status" value="1"/>
</dbReference>
<dbReference type="InterPro" id="IPR036249">
    <property type="entry name" value="Thioredoxin-like_sf"/>
</dbReference>
<keyword evidence="4" id="KW-1185">Reference proteome</keyword>
<dbReference type="InterPro" id="IPR010987">
    <property type="entry name" value="Glutathione-S-Trfase_C-like"/>
</dbReference>
<name>A0ABY4ZWT4_9CAUL</name>
<feature type="domain" description="GST N-terminal" evidence="1">
    <location>
        <begin position="1"/>
        <end position="83"/>
    </location>
</feature>
<dbReference type="InterPro" id="IPR040079">
    <property type="entry name" value="Glutathione_S-Trfase"/>
</dbReference>
<reference evidence="3 4" key="1">
    <citation type="submission" date="2022-04" db="EMBL/GenBank/DDBJ databases">
        <title>Genome sequence of soybean root-associated Caulobacter segnis RL271.</title>
        <authorList>
            <person name="Longley R."/>
            <person name="Bonito G."/>
            <person name="Trigodet F."/>
            <person name="Crosson S."/>
            <person name="Fiebig A."/>
        </authorList>
    </citation>
    <scope>NUCLEOTIDE SEQUENCE [LARGE SCALE GENOMIC DNA]</scope>
    <source>
        <strain evidence="3 4">RL271</strain>
    </source>
</reference>
<dbReference type="CDD" id="cd03182">
    <property type="entry name" value="GST_C_GTT2_like"/>
    <property type="match status" value="1"/>
</dbReference>
<dbReference type="SFLD" id="SFLDG00358">
    <property type="entry name" value="Main_(cytGST)"/>
    <property type="match status" value="1"/>
</dbReference>
<dbReference type="Pfam" id="PF13409">
    <property type="entry name" value="GST_N_2"/>
    <property type="match status" value="1"/>
</dbReference>
<dbReference type="CDD" id="cd03051">
    <property type="entry name" value="GST_N_GTT2_like"/>
    <property type="match status" value="1"/>
</dbReference>
<dbReference type="SUPFAM" id="SSF47616">
    <property type="entry name" value="GST C-terminal domain-like"/>
    <property type="match status" value="1"/>
</dbReference>
<gene>
    <name evidence="3" type="ORF">MZV50_05510</name>
</gene>
<evidence type="ECO:0000259" key="2">
    <source>
        <dbReference type="PROSITE" id="PS50405"/>
    </source>
</evidence>
<dbReference type="Proteomes" id="UP001057520">
    <property type="component" value="Chromosome"/>
</dbReference>
<dbReference type="PANTHER" id="PTHR44051">
    <property type="entry name" value="GLUTATHIONE S-TRANSFERASE-RELATED"/>
    <property type="match status" value="1"/>
</dbReference>
<dbReference type="InterPro" id="IPR004045">
    <property type="entry name" value="Glutathione_S-Trfase_N"/>
</dbReference>
<evidence type="ECO:0000259" key="1">
    <source>
        <dbReference type="PROSITE" id="PS50404"/>
    </source>
</evidence>
<dbReference type="InterPro" id="IPR036282">
    <property type="entry name" value="Glutathione-S-Trfase_C_sf"/>
</dbReference>